<dbReference type="PANTHER" id="PTHR11943:SF1">
    <property type="entry name" value="GALACTOSE-1-PHOSPHATE URIDYLYLTRANSFERASE"/>
    <property type="match status" value="1"/>
</dbReference>
<evidence type="ECO:0000256" key="4">
    <source>
        <dbReference type="ARBA" id="ARBA00022723"/>
    </source>
</evidence>
<evidence type="ECO:0000259" key="10">
    <source>
        <dbReference type="Pfam" id="PF02744"/>
    </source>
</evidence>
<comment type="similarity">
    <text evidence="1">Belongs to the galactose-1-phosphate uridylyltransferase type 1 family.</text>
</comment>
<gene>
    <name evidence="11" type="primary">galT</name>
    <name evidence="11" type="ORF">IG193_01805</name>
</gene>
<evidence type="ECO:0000313" key="11">
    <source>
        <dbReference type="EMBL" id="QOJ79222.1"/>
    </source>
</evidence>
<dbReference type="UniPathway" id="UPA00214"/>
<dbReference type="KEGG" id="thel:IG193_01805"/>
<dbReference type="Pfam" id="PF02744">
    <property type="entry name" value="GalP_UDP_tr_C"/>
    <property type="match status" value="1"/>
</dbReference>
<name>A0A7L9FIP0_9CREN</name>
<feature type="domain" description="Galactose-1-phosphate uridyl transferase C-terminal" evidence="10">
    <location>
        <begin position="174"/>
        <end position="290"/>
    </location>
</feature>
<dbReference type="Gene3D" id="3.30.428.10">
    <property type="entry name" value="HIT-like"/>
    <property type="match status" value="2"/>
</dbReference>
<dbReference type="RefSeq" id="WP_192819194.1">
    <property type="nucleotide sequence ID" value="NZ_CP062310.1"/>
</dbReference>
<dbReference type="InParanoid" id="A0A7L9FIP0"/>
<evidence type="ECO:0000256" key="7">
    <source>
        <dbReference type="PIRSR" id="PIRSR000808-1"/>
    </source>
</evidence>
<keyword evidence="5 8" id="KW-0862">Zinc</keyword>
<dbReference type="GeneID" id="59148591"/>
<feature type="domain" description="Galactose-1-phosphate uridyl transferase N-terminal" evidence="9">
    <location>
        <begin position="16"/>
        <end position="165"/>
    </location>
</feature>
<dbReference type="Pfam" id="PF01087">
    <property type="entry name" value="GalP_UDP_transf"/>
    <property type="match status" value="1"/>
</dbReference>
<feature type="active site" description="Tele-UMP-histidine intermediate" evidence="7">
    <location>
        <position position="155"/>
    </location>
</feature>
<dbReference type="SUPFAM" id="SSF54197">
    <property type="entry name" value="HIT-like"/>
    <property type="match status" value="2"/>
</dbReference>
<evidence type="ECO:0000256" key="1">
    <source>
        <dbReference type="ARBA" id="ARBA00010951"/>
    </source>
</evidence>
<dbReference type="InterPro" id="IPR005850">
    <property type="entry name" value="GalP_Utransf_C"/>
</dbReference>
<feature type="binding site" evidence="8">
    <location>
        <position position="45"/>
    </location>
    <ligand>
        <name>Zn(2+)</name>
        <dbReference type="ChEBI" id="CHEBI:29105"/>
    </ligand>
</feature>
<dbReference type="NCBIfam" id="TIGR00209">
    <property type="entry name" value="galT_1"/>
    <property type="match status" value="1"/>
</dbReference>
<keyword evidence="12" id="KW-1185">Reference proteome</keyword>
<evidence type="ECO:0000256" key="5">
    <source>
        <dbReference type="ARBA" id="ARBA00022833"/>
    </source>
</evidence>
<keyword evidence="3 11" id="KW-0548">Nucleotidyltransferase</keyword>
<dbReference type="PANTHER" id="PTHR11943">
    <property type="entry name" value="GALACTOSE-1-PHOSPHATE URIDYLYLTRANSFERASE"/>
    <property type="match status" value="1"/>
</dbReference>
<organism evidence="11 12">
    <name type="scientific">Infirmifilum lucidum</name>
    <dbReference type="NCBI Taxonomy" id="2776706"/>
    <lineage>
        <taxon>Archaea</taxon>
        <taxon>Thermoproteota</taxon>
        <taxon>Thermoprotei</taxon>
        <taxon>Thermofilales</taxon>
        <taxon>Thermofilaceae</taxon>
        <taxon>Infirmifilum</taxon>
    </lineage>
</organism>
<keyword evidence="2 11" id="KW-0808">Transferase</keyword>
<dbReference type="InterPro" id="IPR001937">
    <property type="entry name" value="GalP_UDPtransf1"/>
</dbReference>
<dbReference type="InterPro" id="IPR005849">
    <property type="entry name" value="GalP_Utransf_N"/>
</dbReference>
<feature type="binding site" evidence="8">
    <location>
        <position position="153"/>
    </location>
    <ligand>
        <name>Zn(2+)</name>
        <dbReference type="ChEBI" id="CHEBI:29105"/>
    </ligand>
</feature>
<evidence type="ECO:0000256" key="2">
    <source>
        <dbReference type="ARBA" id="ARBA00022679"/>
    </source>
</evidence>
<dbReference type="GO" id="GO:0008270">
    <property type="term" value="F:zinc ion binding"/>
    <property type="evidence" value="ECO:0007669"/>
    <property type="project" value="InterPro"/>
</dbReference>
<dbReference type="EMBL" id="CP062310">
    <property type="protein sequence ID" value="QOJ79222.1"/>
    <property type="molecule type" value="Genomic_DNA"/>
</dbReference>
<evidence type="ECO:0000256" key="8">
    <source>
        <dbReference type="PIRSR" id="PIRSR000808-3"/>
    </source>
</evidence>
<dbReference type="PIRSF" id="PIRSF000808">
    <property type="entry name" value="GalT"/>
    <property type="match status" value="1"/>
</dbReference>
<dbReference type="GO" id="GO:0033499">
    <property type="term" value="P:galactose catabolic process via UDP-galactose, Leloir pathway"/>
    <property type="evidence" value="ECO:0007669"/>
    <property type="project" value="TreeGrafter"/>
</dbReference>
<evidence type="ECO:0000259" key="9">
    <source>
        <dbReference type="Pfam" id="PF01087"/>
    </source>
</evidence>
<dbReference type="AlphaFoldDB" id="A0A7L9FIP0"/>
<sequence>MNIVGTVELNFVEGYNELRWNPLLGCWVIVSSGRAVRPWREAEKCPFCPGSEETGYGWDVVLLDNKYPALRRDAKVSRQSLDLYRVERAYGGAKVVVETPSHEGDLDTIPAENLVKYIGILARVAEEECRDPAVEYVLPFRNKGEVIGVSLTHPHSQIYILPFVPPRVRREYEMMRQHRAERGRCLLCDVLDLEYEEGSRVLYENSGFTAFLPFFAMWPYEVHIYSRRHVESLIELSADERALLADAIKVIVAGYNTLFGFSLPYMMIFHQRPCRGYEGFHLHVEFYPVHRTADKLKYAAGIEWGGWVFTYDGLPEEKAGELRGALARAVEKMREQGYIAMGKVYSR</sequence>
<keyword evidence="4 8" id="KW-0479">Metal-binding</keyword>
<evidence type="ECO:0000313" key="12">
    <source>
        <dbReference type="Proteomes" id="UP000594121"/>
    </source>
</evidence>
<reference evidence="11 12" key="1">
    <citation type="submission" date="2020-10" db="EMBL/GenBank/DDBJ databases">
        <title>Thermofilum lucidum 3507LT sp. nov. a novel member of Thermofilaceae family isolated from Chile hot spring, and proposal of description order Thermofilales.</title>
        <authorList>
            <person name="Zayulina K.S."/>
            <person name="Elcheninov A.G."/>
            <person name="Toshchakov S.V."/>
            <person name="Kublanov I.V."/>
        </authorList>
    </citation>
    <scope>NUCLEOTIDE SEQUENCE [LARGE SCALE GENOMIC DNA]</scope>
    <source>
        <strain evidence="11 12">3507LT</strain>
    </source>
</reference>
<feature type="binding site" evidence="8">
    <location>
        <position position="48"/>
    </location>
    <ligand>
        <name>Zn(2+)</name>
        <dbReference type="ChEBI" id="CHEBI:29105"/>
    </ligand>
</feature>
<dbReference type="InterPro" id="IPR036265">
    <property type="entry name" value="HIT-like_sf"/>
</dbReference>
<feature type="binding site" evidence="8">
    <location>
        <position position="102"/>
    </location>
    <ligand>
        <name>Zn(2+)</name>
        <dbReference type="ChEBI" id="CHEBI:29105"/>
    </ligand>
</feature>
<protein>
    <submittedName>
        <fullName evidence="11">Galactose-1-phosphate uridylyltransferase</fullName>
    </submittedName>
</protein>
<evidence type="ECO:0000256" key="3">
    <source>
        <dbReference type="ARBA" id="ARBA00022695"/>
    </source>
</evidence>
<proteinExistence type="inferred from homology"/>
<dbReference type="GO" id="GO:0005737">
    <property type="term" value="C:cytoplasm"/>
    <property type="evidence" value="ECO:0007669"/>
    <property type="project" value="TreeGrafter"/>
</dbReference>
<accession>A0A7L9FIP0</accession>
<evidence type="ECO:0000256" key="6">
    <source>
        <dbReference type="ARBA" id="ARBA00023277"/>
    </source>
</evidence>
<dbReference type="GO" id="GO:0008108">
    <property type="term" value="F:UDP-glucose:hexose-1-phosphate uridylyltransferase activity"/>
    <property type="evidence" value="ECO:0007669"/>
    <property type="project" value="InterPro"/>
</dbReference>
<comment type="cofactor">
    <cofactor evidence="8">
        <name>Zn(2+)</name>
        <dbReference type="ChEBI" id="CHEBI:29105"/>
    </cofactor>
    <text evidence="8">Binds 1 zinc ion per subunit.</text>
</comment>
<keyword evidence="6" id="KW-0119">Carbohydrate metabolism</keyword>
<dbReference type="Proteomes" id="UP000594121">
    <property type="component" value="Chromosome"/>
</dbReference>